<dbReference type="Gene3D" id="3.20.20.150">
    <property type="entry name" value="Divalent-metal-dependent TIM barrel enzymes"/>
    <property type="match status" value="1"/>
</dbReference>
<dbReference type="STRING" id="453304.ATC03_05270"/>
<dbReference type="PIRSF" id="PIRSF006241">
    <property type="entry name" value="HyI"/>
    <property type="match status" value="1"/>
</dbReference>
<dbReference type="GO" id="GO:0046487">
    <property type="term" value="P:glyoxylate metabolic process"/>
    <property type="evidence" value="ECO:0007669"/>
    <property type="project" value="TreeGrafter"/>
</dbReference>
<organism evidence="6 7">
    <name type="scientific">Agromyces aureus</name>
    <dbReference type="NCBI Taxonomy" id="453304"/>
    <lineage>
        <taxon>Bacteria</taxon>
        <taxon>Bacillati</taxon>
        <taxon>Actinomycetota</taxon>
        <taxon>Actinomycetes</taxon>
        <taxon>Micrococcales</taxon>
        <taxon>Microbacteriaceae</taxon>
        <taxon>Agromyces</taxon>
    </lineage>
</organism>
<evidence type="ECO:0000256" key="2">
    <source>
        <dbReference type="ARBA" id="ARBA00023277"/>
    </source>
</evidence>
<dbReference type="InterPro" id="IPR013022">
    <property type="entry name" value="Xyl_isomerase-like_TIM-brl"/>
</dbReference>
<proteinExistence type="inferred from homology"/>
<dbReference type="KEGG" id="agy:ATC03_05270"/>
<dbReference type="OrthoDB" id="9786584at2"/>
<dbReference type="PANTHER" id="PTHR43489:SF6">
    <property type="entry name" value="HYDROXYPYRUVATE ISOMERASE-RELATED"/>
    <property type="match status" value="1"/>
</dbReference>
<dbReference type="InterPro" id="IPR050417">
    <property type="entry name" value="Sugar_Epim/Isomerase"/>
</dbReference>
<evidence type="ECO:0000259" key="5">
    <source>
        <dbReference type="Pfam" id="PF01261"/>
    </source>
</evidence>
<evidence type="ECO:0000313" key="6">
    <source>
        <dbReference type="EMBL" id="ANJ26222.1"/>
    </source>
</evidence>
<accession>A0A191WDB8</accession>
<gene>
    <name evidence="6" type="ORF">ATC03_05270</name>
</gene>
<evidence type="ECO:0000313" key="7">
    <source>
        <dbReference type="Proteomes" id="UP000078437"/>
    </source>
</evidence>
<evidence type="ECO:0000256" key="3">
    <source>
        <dbReference type="PIRNR" id="PIRNR006241"/>
    </source>
</evidence>
<keyword evidence="1 3" id="KW-0413">Isomerase</keyword>
<dbReference type="InterPro" id="IPR036237">
    <property type="entry name" value="Xyl_isomerase-like_sf"/>
</dbReference>
<evidence type="ECO:0000256" key="1">
    <source>
        <dbReference type="ARBA" id="ARBA00023235"/>
    </source>
</evidence>
<dbReference type="AlphaFoldDB" id="A0A191WDB8"/>
<sequence>MTYTVNCSILLTEHPLLERPAAAAAAGFDAVEFWWPFAEAVPADRDVDAFVAAIRDAGVQLTGLNFFAGDMPGGDRGLVSWPARAAEFRDNIDVVAGIGRELGTRGFNALYGNRVDDATPEAQDELAIEHLAAAAAGVAAIGGTVLVEPVSGAARYPLLTAADALGVIDRVRAASGADNVKLLADFYHLAVNGDDPAAVIEQHAASFGHIQIADDPGRGAPGTGTLPLAAWIARSRELGYAGPIGLEYKSPADTAFAWVAEAESASDSASDSAECVAAGAH</sequence>
<keyword evidence="2" id="KW-0119">Carbohydrate metabolism</keyword>
<keyword evidence="6" id="KW-0670">Pyruvate</keyword>
<feature type="active site" description="Proton donor/acceptor" evidence="4">
    <location>
        <position position="148"/>
    </location>
</feature>
<dbReference type="InterPro" id="IPR026040">
    <property type="entry name" value="HyI-like"/>
</dbReference>
<dbReference type="EMBL" id="CP013979">
    <property type="protein sequence ID" value="ANJ26222.1"/>
    <property type="molecule type" value="Genomic_DNA"/>
</dbReference>
<dbReference type="RefSeq" id="WP_067874023.1">
    <property type="nucleotide sequence ID" value="NZ_CP013979.1"/>
</dbReference>
<dbReference type="SUPFAM" id="SSF51658">
    <property type="entry name" value="Xylose isomerase-like"/>
    <property type="match status" value="1"/>
</dbReference>
<dbReference type="Pfam" id="PF01261">
    <property type="entry name" value="AP_endonuc_2"/>
    <property type="match status" value="1"/>
</dbReference>
<protein>
    <submittedName>
        <fullName evidence="6">Hydroxypyruvate isomerase</fullName>
    </submittedName>
</protein>
<keyword evidence="7" id="KW-1185">Reference proteome</keyword>
<feature type="domain" description="Xylose isomerase-like TIM barrel" evidence="5">
    <location>
        <begin position="21"/>
        <end position="255"/>
    </location>
</feature>
<dbReference type="Proteomes" id="UP000078437">
    <property type="component" value="Chromosome"/>
</dbReference>
<reference evidence="7" key="2">
    <citation type="submission" date="2016-01" db="EMBL/GenBank/DDBJ databases">
        <title>Complete genome sequence of Agromyces aureus AR33T and comparison with related organisms.</title>
        <authorList>
            <person name="Corretto E."/>
            <person name="Antonielli L."/>
            <person name="Sessitsch A."/>
            <person name="Brader G."/>
        </authorList>
    </citation>
    <scope>NUCLEOTIDE SEQUENCE [LARGE SCALE GENOMIC DNA]</scope>
    <source>
        <strain evidence="7">AR33</strain>
    </source>
</reference>
<evidence type="ECO:0000256" key="4">
    <source>
        <dbReference type="PIRSR" id="PIRSR006241-50"/>
    </source>
</evidence>
<reference evidence="6 7" key="1">
    <citation type="journal article" date="2016" name="Int. J. Syst. Evol. Microbiol.">
        <title>Agromyces aureus sp. nov., isolated from the rhizosphere of Salix caprea L. grown in a heavy-metal-contaminated soil.</title>
        <authorList>
            <person name="Corretto E."/>
            <person name="Antonielli L."/>
            <person name="Sessitsch A."/>
            <person name="Compant S."/>
            <person name="Gorfer M."/>
            <person name="Kuffner M."/>
            <person name="Brader G."/>
        </authorList>
    </citation>
    <scope>NUCLEOTIDE SEQUENCE [LARGE SCALE GENOMIC DNA]</scope>
    <source>
        <strain evidence="6 7">AR33</strain>
    </source>
</reference>
<feature type="active site" description="Proton donor/acceptor" evidence="4">
    <location>
        <position position="247"/>
    </location>
</feature>
<comment type="similarity">
    <text evidence="3">Belongs to the hyi family.</text>
</comment>
<dbReference type="GO" id="GO:0008903">
    <property type="term" value="F:hydroxypyruvate isomerase activity"/>
    <property type="evidence" value="ECO:0007669"/>
    <property type="project" value="TreeGrafter"/>
</dbReference>
<name>A0A191WDB8_9MICO</name>
<dbReference type="PANTHER" id="PTHR43489">
    <property type="entry name" value="ISOMERASE"/>
    <property type="match status" value="1"/>
</dbReference>